<accession>A0AAV6KHI4</accession>
<dbReference type="AlphaFoldDB" id="A0AAV6KHI4"/>
<evidence type="ECO:0000313" key="3">
    <source>
        <dbReference type="EMBL" id="KAG5551998.1"/>
    </source>
</evidence>
<dbReference type="Proteomes" id="UP000823749">
    <property type="component" value="Chromosome 4"/>
</dbReference>
<feature type="transmembrane region" description="Helical" evidence="1">
    <location>
        <begin position="178"/>
        <end position="196"/>
    </location>
</feature>
<keyword evidence="4" id="KW-1185">Reference proteome</keyword>
<evidence type="ECO:0000313" key="4">
    <source>
        <dbReference type="Proteomes" id="UP000823749"/>
    </source>
</evidence>
<dbReference type="GO" id="GO:0006491">
    <property type="term" value="P:N-glycan processing"/>
    <property type="evidence" value="ECO:0007669"/>
    <property type="project" value="TreeGrafter"/>
</dbReference>
<keyword evidence="1" id="KW-1133">Transmembrane helix</keyword>
<gene>
    <name evidence="3" type="ORF">RHGRI_010173</name>
</gene>
<dbReference type="PANTHER" id="PTHR12630">
    <property type="entry name" value="N-LINKED OLIGOSACCHARIDE PROCESSING"/>
    <property type="match status" value="1"/>
</dbReference>
<evidence type="ECO:0000256" key="1">
    <source>
        <dbReference type="SAM" id="Phobius"/>
    </source>
</evidence>
<dbReference type="PANTHER" id="PTHR12630:SF17">
    <property type="entry name" value="EXPRESSED PROTEIN"/>
    <property type="match status" value="1"/>
</dbReference>
<dbReference type="InterPro" id="IPR039794">
    <property type="entry name" value="Gtb1-like"/>
</dbReference>
<dbReference type="InterPro" id="IPR028146">
    <property type="entry name" value="PRKCSH_N"/>
</dbReference>
<keyword evidence="1" id="KW-0812">Transmembrane</keyword>
<keyword evidence="1" id="KW-0472">Membrane</keyword>
<dbReference type="Pfam" id="PF12999">
    <property type="entry name" value="PRKCSH-like"/>
    <property type="match status" value="1"/>
</dbReference>
<sequence length="208" mass="23261">MSWQPVGYIPCYTFATQGPNGILTEDKWTIYTGFRSLRCTTEMERTSLHQRLRINCYYSLSLFFLFAPFSSSLLPIGIHPLGTSACPTSKFYCKNVGSIPQFLFSSRVNDHICDCCDGSDEFDGSIICHNTCVMGGNVAYNTINYGSTTADLGSVDGKVTGKGVISEDSTQKLQGLKTLITVQIILIIFVVAFCLCRRRVRSKRRYHR</sequence>
<proteinExistence type="predicted"/>
<feature type="domain" description="Glucosidase II beta subunit N-terminal" evidence="2">
    <location>
        <begin position="80"/>
        <end position="134"/>
    </location>
</feature>
<protein>
    <recommendedName>
        <fullName evidence="2">Glucosidase II beta subunit N-terminal domain-containing protein</fullName>
    </recommendedName>
</protein>
<feature type="transmembrane region" description="Helical" evidence="1">
    <location>
        <begin position="57"/>
        <end position="78"/>
    </location>
</feature>
<organism evidence="3 4">
    <name type="scientific">Rhododendron griersonianum</name>
    <dbReference type="NCBI Taxonomy" id="479676"/>
    <lineage>
        <taxon>Eukaryota</taxon>
        <taxon>Viridiplantae</taxon>
        <taxon>Streptophyta</taxon>
        <taxon>Embryophyta</taxon>
        <taxon>Tracheophyta</taxon>
        <taxon>Spermatophyta</taxon>
        <taxon>Magnoliopsida</taxon>
        <taxon>eudicotyledons</taxon>
        <taxon>Gunneridae</taxon>
        <taxon>Pentapetalae</taxon>
        <taxon>asterids</taxon>
        <taxon>Ericales</taxon>
        <taxon>Ericaceae</taxon>
        <taxon>Ericoideae</taxon>
        <taxon>Rhodoreae</taxon>
        <taxon>Rhododendron</taxon>
    </lineage>
</organism>
<reference evidence="3" key="1">
    <citation type="submission" date="2020-08" db="EMBL/GenBank/DDBJ databases">
        <title>Plant Genome Project.</title>
        <authorList>
            <person name="Zhang R.-G."/>
        </authorList>
    </citation>
    <scope>NUCLEOTIDE SEQUENCE</scope>
    <source>
        <strain evidence="3">WSP0</strain>
        <tissue evidence="3">Leaf</tissue>
    </source>
</reference>
<name>A0AAV6KHI4_9ERIC</name>
<evidence type="ECO:0000259" key="2">
    <source>
        <dbReference type="Pfam" id="PF12999"/>
    </source>
</evidence>
<dbReference type="GO" id="GO:0017177">
    <property type="term" value="C:glucosidase II complex"/>
    <property type="evidence" value="ECO:0007669"/>
    <property type="project" value="TreeGrafter"/>
</dbReference>
<comment type="caution">
    <text evidence="3">The sequence shown here is derived from an EMBL/GenBank/DDBJ whole genome shotgun (WGS) entry which is preliminary data.</text>
</comment>
<dbReference type="EMBL" id="JACTNZ010000004">
    <property type="protein sequence ID" value="KAG5551998.1"/>
    <property type="molecule type" value="Genomic_DNA"/>
</dbReference>